<dbReference type="Proteomes" id="UP000749559">
    <property type="component" value="Unassembled WGS sequence"/>
</dbReference>
<reference evidence="4" key="1">
    <citation type="submission" date="2022-03" db="EMBL/GenBank/DDBJ databases">
        <authorList>
            <person name="Martin C."/>
        </authorList>
    </citation>
    <scope>NUCLEOTIDE SEQUENCE</scope>
</reference>
<gene>
    <name evidence="4" type="ORF">OFUS_LOCUS4174</name>
</gene>
<evidence type="ECO:0000256" key="1">
    <source>
        <dbReference type="SAM" id="Phobius"/>
    </source>
</evidence>
<organism evidence="4 5">
    <name type="scientific">Owenia fusiformis</name>
    <name type="common">Polychaete worm</name>
    <dbReference type="NCBI Taxonomy" id="6347"/>
    <lineage>
        <taxon>Eukaryota</taxon>
        <taxon>Metazoa</taxon>
        <taxon>Spiralia</taxon>
        <taxon>Lophotrochozoa</taxon>
        <taxon>Annelida</taxon>
        <taxon>Polychaeta</taxon>
        <taxon>Sedentaria</taxon>
        <taxon>Canalipalpata</taxon>
        <taxon>Sabellida</taxon>
        <taxon>Oweniida</taxon>
        <taxon>Oweniidae</taxon>
        <taxon>Owenia</taxon>
    </lineage>
</organism>
<dbReference type="InterPro" id="IPR042235">
    <property type="entry name" value="ZP-C_dom"/>
</dbReference>
<evidence type="ECO:0000313" key="4">
    <source>
        <dbReference type="EMBL" id="CAH1777072.1"/>
    </source>
</evidence>
<dbReference type="PANTHER" id="PTHR46560">
    <property type="entry name" value="CYPHER, ISOFORM B"/>
    <property type="match status" value="1"/>
</dbReference>
<feature type="signal peptide" evidence="2">
    <location>
        <begin position="1"/>
        <end position="18"/>
    </location>
</feature>
<proteinExistence type="predicted"/>
<evidence type="ECO:0000256" key="2">
    <source>
        <dbReference type="SAM" id="SignalP"/>
    </source>
</evidence>
<keyword evidence="1" id="KW-0812">Transmembrane</keyword>
<dbReference type="PROSITE" id="PS51034">
    <property type="entry name" value="ZP_2"/>
    <property type="match status" value="1"/>
</dbReference>
<keyword evidence="2" id="KW-0732">Signal</keyword>
<dbReference type="Gene3D" id="2.60.40.4100">
    <property type="entry name" value="Zona pellucida, ZP-C domain"/>
    <property type="match status" value="1"/>
</dbReference>
<dbReference type="InterPro" id="IPR001507">
    <property type="entry name" value="ZP_dom"/>
</dbReference>
<feature type="domain" description="ZP" evidence="3">
    <location>
        <begin position="30"/>
        <end position="307"/>
    </location>
</feature>
<accession>A0A8S4N7U6</accession>
<dbReference type="AlphaFoldDB" id="A0A8S4N7U6"/>
<comment type="caution">
    <text evidence="4">The sequence shown here is derived from an EMBL/GenBank/DDBJ whole genome shotgun (WGS) entry which is preliminary data.</text>
</comment>
<feature type="transmembrane region" description="Helical" evidence="1">
    <location>
        <begin position="372"/>
        <end position="395"/>
    </location>
</feature>
<keyword evidence="1" id="KW-1133">Transmembrane helix</keyword>
<dbReference type="EMBL" id="CAIIXF020000002">
    <property type="protein sequence ID" value="CAH1777072.1"/>
    <property type="molecule type" value="Genomic_DNA"/>
</dbReference>
<dbReference type="PANTHER" id="PTHR46560:SF5">
    <property type="entry name" value="CYPHER, ISOFORM B"/>
    <property type="match status" value="1"/>
</dbReference>
<protein>
    <recommendedName>
        <fullName evidence="3">ZP domain-containing protein</fullName>
    </recommendedName>
</protein>
<sequence length="418" mass="44748">MKLIALLLVIGMVKMVVGQTPATTPFIQFSCSITNLGEKQIYVRLDEAAGTPLNSVYADGMKGTCDFVKDAGGGAFWEYTFDVTSGVASADYAKCGMTNVGEVYTVRVITQEGAFIQTSQDYQFDVTDNACDFATITNTVSFTLTSASTSLLPGTSTLTQATVTLEVVGVATGGGETVLANGAVLNLQTYPDIKLRLTMTDNSRAFKGITVGRCIAYPSISPLSTNQGITITDTDGCGWLDIASGGLFDTTAKLVGSTSATDYIVETDTTMRSFHFPNIDTLYFECTYEFCTAGDLATKCDVTTCSKRKRRATNTTAIANSSLEKKVRVGYRVINEASSTNNIDPFEGYAPVANNGTPSSSSTVSCLQSLEFLVVVVILIILLVAAIGVAIFATFKGRQRFEKDVHVDHVYDNRGARH</sequence>
<keyword evidence="1" id="KW-0472">Membrane</keyword>
<evidence type="ECO:0000313" key="5">
    <source>
        <dbReference type="Proteomes" id="UP000749559"/>
    </source>
</evidence>
<keyword evidence="5" id="KW-1185">Reference proteome</keyword>
<feature type="chain" id="PRO_5035745007" description="ZP domain-containing protein" evidence="2">
    <location>
        <begin position="19"/>
        <end position="418"/>
    </location>
</feature>
<name>A0A8S4N7U6_OWEFU</name>
<evidence type="ECO:0000259" key="3">
    <source>
        <dbReference type="PROSITE" id="PS51034"/>
    </source>
</evidence>